<evidence type="ECO:0000313" key="2">
    <source>
        <dbReference type="EMBL" id="KAL2831427.1"/>
    </source>
</evidence>
<keyword evidence="3" id="KW-1185">Reference proteome</keyword>
<comment type="caution">
    <text evidence="2">The sequence shown here is derived from an EMBL/GenBank/DDBJ whole genome shotgun (WGS) entry which is preliminary data.</text>
</comment>
<name>A0ABR4IUI4_9EURO</name>
<feature type="compositionally biased region" description="Basic and acidic residues" evidence="1">
    <location>
        <begin position="1"/>
        <end position="15"/>
    </location>
</feature>
<dbReference type="EMBL" id="JBFXLS010000009">
    <property type="protein sequence ID" value="KAL2831427.1"/>
    <property type="molecule type" value="Genomic_DNA"/>
</dbReference>
<organism evidence="2 3">
    <name type="scientific">Aspergillus cavernicola</name>
    <dbReference type="NCBI Taxonomy" id="176166"/>
    <lineage>
        <taxon>Eukaryota</taxon>
        <taxon>Fungi</taxon>
        <taxon>Dikarya</taxon>
        <taxon>Ascomycota</taxon>
        <taxon>Pezizomycotina</taxon>
        <taxon>Eurotiomycetes</taxon>
        <taxon>Eurotiomycetidae</taxon>
        <taxon>Eurotiales</taxon>
        <taxon>Aspergillaceae</taxon>
        <taxon>Aspergillus</taxon>
        <taxon>Aspergillus subgen. Nidulantes</taxon>
    </lineage>
</organism>
<dbReference type="InterPro" id="IPR022234">
    <property type="entry name" value="DUF3759"/>
</dbReference>
<evidence type="ECO:0008006" key="4">
    <source>
        <dbReference type="Google" id="ProtNLM"/>
    </source>
</evidence>
<feature type="compositionally biased region" description="Polar residues" evidence="1">
    <location>
        <begin position="16"/>
        <end position="26"/>
    </location>
</feature>
<accession>A0ABR4IUI4</accession>
<sequence length="109" mass="12289">MGWFDGDSHQSRSHEQYQNLDASNPEHQAHFSHELIAGAASFEAMKAYENHVSQNGPPPTHQRAKELLAGFAGAFIDREVETKGLDFVDREKAKRHAHEQLSEASSRDY</sequence>
<reference evidence="2 3" key="1">
    <citation type="submission" date="2024-07" db="EMBL/GenBank/DDBJ databases">
        <title>Section-level genome sequencing and comparative genomics of Aspergillus sections Usti and Cavernicolus.</title>
        <authorList>
            <consortium name="Lawrence Berkeley National Laboratory"/>
            <person name="Nybo J.L."/>
            <person name="Vesth T.C."/>
            <person name="Theobald S."/>
            <person name="Frisvad J.C."/>
            <person name="Larsen T.O."/>
            <person name="Kjaerboelling I."/>
            <person name="Rothschild-Mancinelli K."/>
            <person name="Lyhne E.K."/>
            <person name="Kogle M.E."/>
            <person name="Barry K."/>
            <person name="Clum A."/>
            <person name="Na H."/>
            <person name="Ledsgaard L."/>
            <person name="Lin J."/>
            <person name="Lipzen A."/>
            <person name="Kuo A."/>
            <person name="Riley R."/>
            <person name="Mondo S."/>
            <person name="LaButti K."/>
            <person name="Haridas S."/>
            <person name="Pangalinan J."/>
            <person name="Salamov A.A."/>
            <person name="Simmons B.A."/>
            <person name="Magnuson J.K."/>
            <person name="Chen J."/>
            <person name="Drula E."/>
            <person name="Henrissat B."/>
            <person name="Wiebenga A."/>
            <person name="Lubbers R.J."/>
            <person name="Gomes A.C."/>
            <person name="Makela M.R."/>
            <person name="Stajich J."/>
            <person name="Grigoriev I.V."/>
            <person name="Mortensen U.H."/>
            <person name="De vries R.P."/>
            <person name="Baker S.E."/>
            <person name="Andersen M.R."/>
        </authorList>
    </citation>
    <scope>NUCLEOTIDE SEQUENCE [LARGE SCALE GENOMIC DNA]</scope>
    <source>
        <strain evidence="2 3">CBS 600.67</strain>
    </source>
</reference>
<dbReference type="Pfam" id="PF12585">
    <property type="entry name" value="DUF3759"/>
    <property type="match status" value="1"/>
</dbReference>
<protein>
    <recommendedName>
        <fullName evidence="4">Phosphoglycerate mutase family protein</fullName>
    </recommendedName>
</protein>
<proteinExistence type="predicted"/>
<evidence type="ECO:0000256" key="1">
    <source>
        <dbReference type="SAM" id="MobiDB-lite"/>
    </source>
</evidence>
<evidence type="ECO:0000313" key="3">
    <source>
        <dbReference type="Proteomes" id="UP001610335"/>
    </source>
</evidence>
<dbReference type="Proteomes" id="UP001610335">
    <property type="component" value="Unassembled WGS sequence"/>
</dbReference>
<dbReference type="PANTHER" id="PTHR37450">
    <property type="entry name" value="CIPC PROTEIN"/>
    <property type="match status" value="1"/>
</dbReference>
<dbReference type="PANTHER" id="PTHR37450:SF1">
    <property type="entry name" value="CIPC PROTEIN"/>
    <property type="match status" value="1"/>
</dbReference>
<gene>
    <name evidence="2" type="ORF">BDW59DRAFT_140161</name>
</gene>
<feature type="region of interest" description="Disordered" evidence="1">
    <location>
        <begin position="1"/>
        <end position="31"/>
    </location>
</feature>